<dbReference type="Proteomes" id="UP000027997">
    <property type="component" value="Unassembled WGS sequence"/>
</dbReference>
<dbReference type="NCBIfam" id="NF007013">
    <property type="entry name" value="PRK09477.1"/>
    <property type="match status" value="1"/>
</dbReference>
<dbReference type="GO" id="GO:0005886">
    <property type="term" value="C:plasma membrane"/>
    <property type="evidence" value="ECO:0007669"/>
    <property type="project" value="TreeGrafter"/>
</dbReference>
<dbReference type="InterPro" id="IPR051684">
    <property type="entry name" value="Electron_Trans/Redox"/>
</dbReference>
<dbReference type="RefSeq" id="WP_020583070.1">
    <property type="nucleotide sequence ID" value="NZ_JOJP01000001.1"/>
</dbReference>
<keyword evidence="1" id="KW-0813">Transport</keyword>
<dbReference type="SUPFAM" id="SSF54862">
    <property type="entry name" value="4Fe-4S ferredoxins"/>
    <property type="match status" value="1"/>
</dbReference>
<dbReference type="eggNOG" id="COG0348">
    <property type="taxonomic scope" value="Bacteria"/>
</dbReference>
<evidence type="ECO:0000313" key="11">
    <source>
        <dbReference type="Proteomes" id="UP000027997"/>
    </source>
</evidence>
<dbReference type="EMBL" id="JOJP01000001">
    <property type="protein sequence ID" value="KEI71468.1"/>
    <property type="molecule type" value="Genomic_DNA"/>
</dbReference>
<evidence type="ECO:0000256" key="4">
    <source>
        <dbReference type="ARBA" id="ARBA00022737"/>
    </source>
</evidence>
<proteinExistence type="predicted"/>
<gene>
    <name evidence="10" type="primary">napH</name>
    <name evidence="10" type="ORF">GV64_12600</name>
</gene>
<dbReference type="AlphaFoldDB" id="A0A081KBE2"/>
<feature type="transmembrane region" description="Helical" evidence="8">
    <location>
        <begin position="162"/>
        <end position="183"/>
    </location>
</feature>
<feature type="transmembrane region" description="Helical" evidence="8">
    <location>
        <begin position="21"/>
        <end position="41"/>
    </location>
</feature>
<dbReference type="PANTHER" id="PTHR30176:SF3">
    <property type="entry name" value="FERREDOXIN-TYPE PROTEIN NAPH"/>
    <property type="match status" value="1"/>
</dbReference>
<evidence type="ECO:0000256" key="5">
    <source>
        <dbReference type="ARBA" id="ARBA00022982"/>
    </source>
</evidence>
<evidence type="ECO:0000256" key="8">
    <source>
        <dbReference type="SAM" id="Phobius"/>
    </source>
</evidence>
<keyword evidence="7" id="KW-0411">Iron-sulfur</keyword>
<reference evidence="10 11" key="1">
    <citation type="submission" date="2014-06" db="EMBL/GenBank/DDBJ databases">
        <title>Whole Genome Sequences of Three Symbiotic Endozoicomonas Bacteria.</title>
        <authorList>
            <person name="Neave M.J."/>
            <person name="Apprill A."/>
            <person name="Voolstra C.R."/>
        </authorList>
    </citation>
    <scope>NUCLEOTIDE SEQUENCE [LARGE SCALE GENOMIC DNA]</scope>
    <source>
        <strain evidence="10 11">DSM 22380</strain>
    </source>
</reference>
<keyword evidence="4" id="KW-0677">Repeat</keyword>
<dbReference type="GO" id="GO:0046872">
    <property type="term" value="F:metal ion binding"/>
    <property type="evidence" value="ECO:0007669"/>
    <property type="project" value="UniProtKB-KW"/>
</dbReference>
<feature type="transmembrane region" description="Helical" evidence="8">
    <location>
        <begin position="77"/>
        <end position="95"/>
    </location>
</feature>
<name>A0A081KBE2_9GAMM</name>
<organism evidence="10 11">
    <name type="scientific">Endozoicomonas elysicola</name>
    <dbReference type="NCBI Taxonomy" id="305900"/>
    <lineage>
        <taxon>Bacteria</taxon>
        <taxon>Pseudomonadati</taxon>
        <taxon>Pseudomonadota</taxon>
        <taxon>Gammaproteobacteria</taxon>
        <taxon>Oceanospirillales</taxon>
        <taxon>Endozoicomonadaceae</taxon>
        <taxon>Endozoicomonas</taxon>
    </lineage>
</organism>
<dbReference type="PROSITE" id="PS51379">
    <property type="entry name" value="4FE4S_FER_2"/>
    <property type="match status" value="1"/>
</dbReference>
<keyword evidence="6" id="KW-0408">Iron</keyword>
<dbReference type="Pfam" id="PF12801">
    <property type="entry name" value="Fer4_5"/>
    <property type="match status" value="2"/>
</dbReference>
<keyword evidence="8" id="KW-0472">Membrane</keyword>
<sequence>MSAVTSRSNWKKWRFLLLRRFCQLMVPILFLASPYLVQWTGDTLLINGNLSSSLTLGILPMSDPLAVLQGLLAGHPMVARGLIGAGVVILLYGLLGGRSFCSWVCPINPITDLAAWLRKKLGIRNSHKLSRSSRYWILAMVLVLPLVTGMMVWELFNPVSQMIRGLLFGMGAGWYLIAAVFLFDFLISTRGWCGHLCPLGAFYGLVGRISPLQVSATERKHCNDCMDCYAICPEPHILPAALKEKKGDSPVLNKRDCTRCGRCIDVCEKNVFSFQASFNHQIIASTRSDNRVMDSE</sequence>
<keyword evidence="5" id="KW-0249">Electron transport</keyword>
<keyword evidence="8" id="KW-1133">Transmembrane helix</keyword>
<feature type="transmembrane region" description="Helical" evidence="8">
    <location>
        <begin position="135"/>
        <end position="156"/>
    </location>
</feature>
<evidence type="ECO:0000259" key="9">
    <source>
        <dbReference type="PROSITE" id="PS51379"/>
    </source>
</evidence>
<dbReference type="NCBIfam" id="TIGR02163">
    <property type="entry name" value="napH"/>
    <property type="match status" value="1"/>
</dbReference>
<keyword evidence="2" id="KW-0004">4Fe-4S</keyword>
<evidence type="ECO:0000313" key="10">
    <source>
        <dbReference type="EMBL" id="KEI71468.1"/>
    </source>
</evidence>
<comment type="caution">
    <text evidence="10">The sequence shown here is derived from an EMBL/GenBank/DDBJ whole genome shotgun (WGS) entry which is preliminary data.</text>
</comment>
<keyword evidence="8" id="KW-0812">Transmembrane</keyword>
<dbReference type="InterPro" id="IPR017900">
    <property type="entry name" value="4Fe4S_Fe_S_CS"/>
</dbReference>
<dbReference type="GO" id="GO:0051539">
    <property type="term" value="F:4 iron, 4 sulfur cluster binding"/>
    <property type="evidence" value="ECO:0007669"/>
    <property type="project" value="UniProtKB-KW"/>
</dbReference>
<evidence type="ECO:0000256" key="7">
    <source>
        <dbReference type="ARBA" id="ARBA00023014"/>
    </source>
</evidence>
<evidence type="ECO:0000256" key="2">
    <source>
        <dbReference type="ARBA" id="ARBA00022485"/>
    </source>
</evidence>
<dbReference type="Gene3D" id="3.30.70.20">
    <property type="match status" value="1"/>
</dbReference>
<keyword evidence="11" id="KW-1185">Reference proteome</keyword>
<evidence type="ECO:0000256" key="3">
    <source>
        <dbReference type="ARBA" id="ARBA00022723"/>
    </source>
</evidence>
<dbReference type="STRING" id="305900.GV64_12600"/>
<dbReference type="InterPro" id="IPR017896">
    <property type="entry name" value="4Fe4S_Fe-S-bd"/>
</dbReference>
<dbReference type="Pfam" id="PF12838">
    <property type="entry name" value="Fer4_7"/>
    <property type="match status" value="1"/>
</dbReference>
<feature type="domain" description="4Fe-4S ferredoxin-type" evidence="9">
    <location>
        <begin position="248"/>
        <end position="277"/>
    </location>
</feature>
<dbReference type="PROSITE" id="PS00198">
    <property type="entry name" value="4FE4S_FER_1"/>
    <property type="match status" value="2"/>
</dbReference>
<keyword evidence="3" id="KW-0479">Metal-binding</keyword>
<accession>A0A081KBE2</accession>
<dbReference type="PANTHER" id="PTHR30176">
    <property type="entry name" value="FERREDOXIN-TYPE PROTEIN NAPH"/>
    <property type="match status" value="1"/>
</dbReference>
<evidence type="ECO:0000256" key="1">
    <source>
        <dbReference type="ARBA" id="ARBA00022448"/>
    </source>
</evidence>
<dbReference type="InterPro" id="IPR011886">
    <property type="entry name" value="NapH_MauN"/>
</dbReference>
<evidence type="ECO:0000256" key="6">
    <source>
        <dbReference type="ARBA" id="ARBA00023004"/>
    </source>
</evidence>
<protein>
    <submittedName>
        <fullName evidence="10">Quinol dehydrogenase</fullName>
    </submittedName>
</protein>